<reference evidence="1 2" key="1">
    <citation type="submission" date="2014-04" db="EMBL/GenBank/DDBJ databases">
        <title>Evolutionary Origins and Diversification of the Mycorrhizal Mutualists.</title>
        <authorList>
            <consortium name="DOE Joint Genome Institute"/>
            <consortium name="Mycorrhizal Genomics Consortium"/>
            <person name="Kohler A."/>
            <person name="Kuo A."/>
            <person name="Nagy L.G."/>
            <person name="Floudas D."/>
            <person name="Copeland A."/>
            <person name="Barry K.W."/>
            <person name="Cichocki N."/>
            <person name="Veneault-Fourrey C."/>
            <person name="LaButti K."/>
            <person name="Lindquist E.A."/>
            <person name="Lipzen A."/>
            <person name="Lundell T."/>
            <person name="Morin E."/>
            <person name="Murat C."/>
            <person name="Riley R."/>
            <person name="Ohm R."/>
            <person name="Sun H."/>
            <person name="Tunlid A."/>
            <person name="Henrissat B."/>
            <person name="Grigoriev I.V."/>
            <person name="Hibbett D.S."/>
            <person name="Martin F."/>
        </authorList>
    </citation>
    <scope>NUCLEOTIDE SEQUENCE [LARGE SCALE GENOMIC DNA]</scope>
    <source>
        <strain evidence="1 2">FD-317 M1</strain>
    </source>
</reference>
<evidence type="ECO:0000313" key="2">
    <source>
        <dbReference type="Proteomes" id="UP000053593"/>
    </source>
</evidence>
<dbReference type="HOGENOM" id="CLU_1652348_0_0_1"/>
<dbReference type="EMBL" id="KN834831">
    <property type="protein sequence ID" value="KIK53281.1"/>
    <property type="molecule type" value="Genomic_DNA"/>
</dbReference>
<proteinExistence type="predicted"/>
<organism evidence="1 2">
    <name type="scientific">Collybiopsis luxurians FD-317 M1</name>
    <dbReference type="NCBI Taxonomy" id="944289"/>
    <lineage>
        <taxon>Eukaryota</taxon>
        <taxon>Fungi</taxon>
        <taxon>Dikarya</taxon>
        <taxon>Basidiomycota</taxon>
        <taxon>Agaricomycotina</taxon>
        <taxon>Agaricomycetes</taxon>
        <taxon>Agaricomycetidae</taxon>
        <taxon>Agaricales</taxon>
        <taxon>Marasmiineae</taxon>
        <taxon>Omphalotaceae</taxon>
        <taxon>Collybiopsis</taxon>
        <taxon>Collybiopsis luxurians</taxon>
    </lineage>
</organism>
<gene>
    <name evidence="1" type="ORF">GYMLUDRAFT_941179</name>
</gene>
<sequence length="160" mass="18069">MCKLVLPFGVSIFRRKSLQYSYTDSWNGPEVIAPLEFTQIFIRNSCLLSALSYFAYILQSRQSSQSLSYVLSTNNRPTGPGGISMLICWYFYSLNELRISTSCRRSLITELLGYFSMLTDLTVTTLALFGFGNHAANSSSQTRHVPLHCIHRMSPCESIN</sequence>
<name>A0A0D0BF45_9AGAR</name>
<evidence type="ECO:0000313" key="1">
    <source>
        <dbReference type="EMBL" id="KIK53281.1"/>
    </source>
</evidence>
<keyword evidence="2" id="KW-1185">Reference proteome</keyword>
<accession>A0A0D0BF45</accession>
<dbReference type="Proteomes" id="UP000053593">
    <property type="component" value="Unassembled WGS sequence"/>
</dbReference>
<protein>
    <submittedName>
        <fullName evidence="1">Uncharacterized protein</fullName>
    </submittedName>
</protein>
<dbReference type="AlphaFoldDB" id="A0A0D0BF45"/>